<evidence type="ECO:0008006" key="7">
    <source>
        <dbReference type="Google" id="ProtNLM"/>
    </source>
</evidence>
<feature type="compositionally biased region" description="Low complexity" evidence="1">
    <location>
        <begin position="17"/>
        <end position="34"/>
    </location>
</feature>
<evidence type="ECO:0000313" key="5">
    <source>
        <dbReference type="Proteomes" id="UP000037179"/>
    </source>
</evidence>
<feature type="signal peptide" evidence="2">
    <location>
        <begin position="1"/>
        <end position="19"/>
    </location>
</feature>
<reference evidence="5" key="1">
    <citation type="submission" date="2015-07" db="EMBL/GenBank/DDBJ databases">
        <title>Nocardia seriolae U-1 whole genome shotgun sequence.</title>
        <authorList>
            <person name="Imajoh M."/>
            <person name="Fukumoto Y."/>
            <person name="Sukeda M."/>
            <person name="Yamane J."/>
            <person name="Yamasaki K."/>
            <person name="Shimizu M."/>
            <person name="Ohnishi K."/>
            <person name="Oshima S."/>
        </authorList>
    </citation>
    <scope>NUCLEOTIDE SEQUENCE [LARGE SCALE GENOMIC DNA]</scope>
    <source>
        <strain evidence="5">U-1</strain>
    </source>
</reference>
<evidence type="ECO:0000313" key="6">
    <source>
        <dbReference type="Proteomes" id="UP000180166"/>
    </source>
</evidence>
<evidence type="ECO:0000256" key="1">
    <source>
        <dbReference type="SAM" id="MobiDB-lite"/>
    </source>
</evidence>
<feature type="region of interest" description="Disordered" evidence="1">
    <location>
        <begin position="17"/>
        <end position="57"/>
    </location>
</feature>
<proteinExistence type="predicted"/>
<evidence type="ECO:0000313" key="3">
    <source>
        <dbReference type="EMBL" id="APA97325.1"/>
    </source>
</evidence>
<evidence type="ECO:0000313" key="4">
    <source>
        <dbReference type="EMBL" id="GAP28489.1"/>
    </source>
</evidence>
<dbReference type="Proteomes" id="UP000180166">
    <property type="component" value="Chromosome"/>
</dbReference>
<dbReference type="Proteomes" id="UP000037179">
    <property type="component" value="Unassembled WGS sequence"/>
</dbReference>
<dbReference type="EMBL" id="CP017839">
    <property type="protein sequence ID" value="APA97325.1"/>
    <property type="molecule type" value="Genomic_DNA"/>
</dbReference>
<feature type="chain" id="PRO_5044722394" description="Secreted protein" evidence="2">
    <location>
        <begin position="20"/>
        <end position="95"/>
    </location>
</feature>
<reference evidence="4 5" key="2">
    <citation type="journal article" date="2016" name="Genome Announc.">
        <title>Draft Genome Sequence of Erythromycin- and Oxytetracycline-Sensitive Nocardia seriolae Strain U-1 (NBRC 110359).</title>
        <authorList>
            <person name="Imajoh M."/>
            <person name="Sukeda M."/>
            <person name="Shimizu M."/>
            <person name="Yamane J."/>
            <person name="Ohnishi K."/>
            <person name="Oshima S."/>
        </authorList>
    </citation>
    <scope>NUCLEOTIDE SEQUENCE [LARGE SCALE GENOMIC DNA]</scope>
    <source>
        <strain evidence="4 5">U-1</strain>
    </source>
</reference>
<feature type="region of interest" description="Disordered" evidence="1">
    <location>
        <begin position="75"/>
        <end position="95"/>
    </location>
</feature>
<keyword evidence="2" id="KW-0732">Signal</keyword>
<dbReference type="AlphaFoldDB" id="A0ABC9YSP1"/>
<keyword evidence="5" id="KW-1185">Reference proteome</keyword>
<dbReference type="KEGG" id="nsr:NS506_03272"/>
<evidence type="ECO:0000256" key="2">
    <source>
        <dbReference type="SAM" id="SignalP"/>
    </source>
</evidence>
<feature type="compositionally biased region" description="Basic and acidic residues" evidence="1">
    <location>
        <begin position="76"/>
        <end position="85"/>
    </location>
</feature>
<sequence length="95" mass="9880">MVVALLTVPLATGLVTAQAAPPASGAAGVTASRGSDGDQDRNGSGDQGGGSGSSAQGDWWFLHHCRQQHEWWQSRCGRDGGDMWHRGAPPPLGSW</sequence>
<organism evidence="4 5">
    <name type="scientific">Nocardia seriolae</name>
    <dbReference type="NCBI Taxonomy" id="37332"/>
    <lineage>
        <taxon>Bacteria</taxon>
        <taxon>Bacillati</taxon>
        <taxon>Actinomycetota</taxon>
        <taxon>Actinomycetes</taxon>
        <taxon>Mycobacteriales</taxon>
        <taxon>Nocardiaceae</taxon>
        <taxon>Nocardia</taxon>
    </lineage>
</organism>
<protein>
    <recommendedName>
        <fullName evidence="7">Secreted protein</fullName>
    </recommendedName>
</protein>
<name>A0ABC9YSP1_9NOCA</name>
<reference evidence="3 6" key="3">
    <citation type="submission" date="2016-10" db="EMBL/GenBank/DDBJ databases">
        <title>Genome sequence of Nocardia seriolae strain EM150506, isolated from Anguila japonica.</title>
        <authorList>
            <person name="Han H.-J."/>
        </authorList>
    </citation>
    <scope>NUCLEOTIDE SEQUENCE [LARGE SCALE GENOMIC DNA]</scope>
    <source>
        <strain evidence="3 6">EM150506</strain>
    </source>
</reference>
<gene>
    <name evidence="3" type="ORF">NS506_03272</name>
    <name evidence="4" type="ORF">NSK11_contig00037-0010</name>
</gene>
<accession>A0ABC9YSP1</accession>
<dbReference type="EMBL" id="BBYQ01000037">
    <property type="protein sequence ID" value="GAP28489.1"/>
    <property type="molecule type" value="Genomic_DNA"/>
</dbReference>